<evidence type="ECO:0000313" key="1">
    <source>
        <dbReference type="EMBL" id="KAA9340661.1"/>
    </source>
</evidence>
<sequence length="130" mass="15463">MIYFDKPFATIELEQENNLLVLTWHGFANSEEFQEARTKAVQLSRLHGIKRWVSNMKEMKAIRQADQEWSVNTWLPEFLTLNIEKWAIVVSDDMFNQMAMSSMMSKMRPRLPYPVEYFQDVNAARNWAVR</sequence>
<proteinExistence type="predicted"/>
<dbReference type="Proteomes" id="UP000326570">
    <property type="component" value="Unassembled WGS sequence"/>
</dbReference>
<accession>A0A5N1J7G8</accession>
<organism evidence="1 2">
    <name type="scientific">Adhaeribacter soli</name>
    <dbReference type="NCBI Taxonomy" id="2607655"/>
    <lineage>
        <taxon>Bacteria</taxon>
        <taxon>Pseudomonadati</taxon>
        <taxon>Bacteroidota</taxon>
        <taxon>Cytophagia</taxon>
        <taxon>Cytophagales</taxon>
        <taxon>Hymenobacteraceae</taxon>
        <taxon>Adhaeribacter</taxon>
    </lineage>
</organism>
<reference evidence="1 2" key="1">
    <citation type="submission" date="2019-09" db="EMBL/GenBank/DDBJ databases">
        <title>Genome sequence of Adhaeribacter sp. M2.</title>
        <authorList>
            <person name="Srinivasan S."/>
        </authorList>
    </citation>
    <scope>NUCLEOTIDE SEQUENCE [LARGE SCALE GENOMIC DNA]</scope>
    <source>
        <strain evidence="1 2">M2</strain>
    </source>
</reference>
<evidence type="ECO:0000313" key="2">
    <source>
        <dbReference type="Proteomes" id="UP000326570"/>
    </source>
</evidence>
<keyword evidence="2" id="KW-1185">Reference proteome</keyword>
<evidence type="ECO:0008006" key="3">
    <source>
        <dbReference type="Google" id="ProtNLM"/>
    </source>
</evidence>
<name>A0A5N1J7G8_9BACT</name>
<dbReference type="AlphaFoldDB" id="A0A5N1J7G8"/>
<dbReference type="RefSeq" id="WP_150902588.1">
    <property type="nucleotide sequence ID" value="NZ_VTWT01000002.1"/>
</dbReference>
<protein>
    <recommendedName>
        <fullName evidence="3">STAS/SEC14 domain-containing protein</fullName>
    </recommendedName>
</protein>
<dbReference type="EMBL" id="VTWT01000002">
    <property type="protein sequence ID" value="KAA9340661.1"/>
    <property type="molecule type" value="Genomic_DNA"/>
</dbReference>
<gene>
    <name evidence="1" type="ORF">F0P94_04330</name>
</gene>
<comment type="caution">
    <text evidence="1">The sequence shown here is derived from an EMBL/GenBank/DDBJ whole genome shotgun (WGS) entry which is preliminary data.</text>
</comment>